<evidence type="ECO:0000256" key="1">
    <source>
        <dbReference type="SAM" id="MobiDB-lite"/>
    </source>
</evidence>
<reference evidence="2" key="1">
    <citation type="journal article" date="2023" name="G3 (Bethesda)">
        <title>A reference genome for the long-term kleptoplast-retaining sea slug Elysia crispata morphotype clarki.</title>
        <authorList>
            <person name="Eastman K.E."/>
            <person name="Pendleton A.L."/>
            <person name="Shaikh M.A."/>
            <person name="Suttiyut T."/>
            <person name="Ogas R."/>
            <person name="Tomko P."/>
            <person name="Gavelis G."/>
            <person name="Widhalm J.R."/>
            <person name="Wisecaver J.H."/>
        </authorList>
    </citation>
    <scope>NUCLEOTIDE SEQUENCE</scope>
    <source>
        <strain evidence="2">ECLA1</strain>
    </source>
</reference>
<protein>
    <submittedName>
        <fullName evidence="2">Uncharacterized protein</fullName>
    </submittedName>
</protein>
<gene>
    <name evidence="2" type="ORF">RRG08_019652</name>
</gene>
<keyword evidence="3" id="KW-1185">Reference proteome</keyword>
<comment type="caution">
    <text evidence="2">The sequence shown here is derived from an EMBL/GenBank/DDBJ whole genome shotgun (WGS) entry which is preliminary data.</text>
</comment>
<feature type="region of interest" description="Disordered" evidence="1">
    <location>
        <begin position="84"/>
        <end position="119"/>
    </location>
</feature>
<proteinExistence type="predicted"/>
<evidence type="ECO:0000313" key="2">
    <source>
        <dbReference type="EMBL" id="KAK3797280.1"/>
    </source>
</evidence>
<organism evidence="2 3">
    <name type="scientific">Elysia crispata</name>
    <name type="common">lettuce slug</name>
    <dbReference type="NCBI Taxonomy" id="231223"/>
    <lineage>
        <taxon>Eukaryota</taxon>
        <taxon>Metazoa</taxon>
        <taxon>Spiralia</taxon>
        <taxon>Lophotrochozoa</taxon>
        <taxon>Mollusca</taxon>
        <taxon>Gastropoda</taxon>
        <taxon>Heterobranchia</taxon>
        <taxon>Euthyneura</taxon>
        <taxon>Panpulmonata</taxon>
        <taxon>Sacoglossa</taxon>
        <taxon>Placobranchoidea</taxon>
        <taxon>Plakobranchidae</taxon>
        <taxon>Elysia</taxon>
    </lineage>
</organism>
<sequence length="119" mass="12929">MAFIRDAVGISFGFDARKTQAPEQCTDFVLLANCQFVISAVGMEVYTDAADVPQTGRKSLRKFEIHEAIVIASGEQDFFTSRSGAFESSHAKPESAMRKGRALITPGAARSTHNEASDR</sequence>
<dbReference type="Proteomes" id="UP001283361">
    <property type="component" value="Unassembled WGS sequence"/>
</dbReference>
<name>A0AAE1E8C2_9GAST</name>
<evidence type="ECO:0000313" key="3">
    <source>
        <dbReference type="Proteomes" id="UP001283361"/>
    </source>
</evidence>
<dbReference type="AlphaFoldDB" id="A0AAE1E8C2"/>
<dbReference type="EMBL" id="JAWDGP010000783">
    <property type="protein sequence ID" value="KAK3797280.1"/>
    <property type="molecule type" value="Genomic_DNA"/>
</dbReference>
<accession>A0AAE1E8C2</accession>